<feature type="compositionally biased region" description="Acidic residues" evidence="1">
    <location>
        <begin position="33"/>
        <end position="42"/>
    </location>
</feature>
<keyword evidence="3" id="KW-1185">Reference proteome</keyword>
<evidence type="ECO:0000313" key="3">
    <source>
        <dbReference type="Proteomes" id="UP000735302"/>
    </source>
</evidence>
<proteinExistence type="predicted"/>
<dbReference type="Pfam" id="PF13365">
    <property type="entry name" value="Trypsin_2"/>
    <property type="match status" value="1"/>
</dbReference>
<comment type="caution">
    <text evidence="2">The sequence shown here is derived from an EMBL/GenBank/DDBJ whole genome shotgun (WGS) entry which is preliminary data.</text>
</comment>
<reference evidence="2 3" key="1">
    <citation type="journal article" date="2021" name="Elife">
        <title>Chloroplast acquisition without the gene transfer in kleptoplastic sea slugs, Plakobranchus ocellatus.</title>
        <authorList>
            <person name="Maeda T."/>
            <person name="Takahashi S."/>
            <person name="Yoshida T."/>
            <person name="Shimamura S."/>
            <person name="Takaki Y."/>
            <person name="Nagai Y."/>
            <person name="Toyoda A."/>
            <person name="Suzuki Y."/>
            <person name="Arimoto A."/>
            <person name="Ishii H."/>
            <person name="Satoh N."/>
            <person name="Nishiyama T."/>
            <person name="Hasebe M."/>
            <person name="Maruyama T."/>
            <person name="Minagawa J."/>
            <person name="Obokata J."/>
            <person name="Shigenobu S."/>
        </authorList>
    </citation>
    <scope>NUCLEOTIDE SEQUENCE [LARGE SCALE GENOMIC DNA]</scope>
</reference>
<evidence type="ECO:0000256" key="1">
    <source>
        <dbReference type="SAM" id="MobiDB-lite"/>
    </source>
</evidence>
<evidence type="ECO:0000313" key="2">
    <source>
        <dbReference type="EMBL" id="GFN99980.1"/>
    </source>
</evidence>
<sequence length="419" mass="46924">MASENIKDHEVLDLLDFSDSEVEEWIPDTDEEWAVTDEEDDPEPNHQERRLEGKERACVSDVTATGGSYDLQVLGSGPEAAESGNAWRRCQKHPGHANFIPVSEFGLTHLPVQYRSQSIVDIVKIIAALTVKLVVRNNKTLRPEGFCYALRAEVHVGSGWVLDVFKGRYTCEGCPECRPSSPAEEEGTQKDKNNWYSIVLVTAKHVVYSPHEAEATEVQFFYDDKNSRKDKSMKSVYGTLIVDSNSIQDWCVLTCRTHDVGLASVLKDYVERSTNKVMEESKDDHICDSQGGTTPDEPDHFCVMVSHPHGQPKMVTFGMLQKMDKTDEAEDVDMEKLNELSRHSLLENPIFYTVDTCPGSSGAPVFMPTNRERRRTHSILDPADLVEVVVTRTHSLGNVLKGVGRSSGKPPLYVYPIPK</sequence>
<dbReference type="SUPFAM" id="SSF50494">
    <property type="entry name" value="Trypsin-like serine proteases"/>
    <property type="match status" value="1"/>
</dbReference>
<accession>A0AAV3ZLJ2</accession>
<gene>
    <name evidence="2" type="ORF">PoB_002648600</name>
</gene>
<protein>
    <submittedName>
        <fullName evidence="2">Uncharacterized protein</fullName>
    </submittedName>
</protein>
<dbReference type="AlphaFoldDB" id="A0AAV3ZLJ2"/>
<dbReference type="InterPro" id="IPR009003">
    <property type="entry name" value="Peptidase_S1_PA"/>
</dbReference>
<organism evidence="2 3">
    <name type="scientific">Plakobranchus ocellatus</name>
    <dbReference type="NCBI Taxonomy" id="259542"/>
    <lineage>
        <taxon>Eukaryota</taxon>
        <taxon>Metazoa</taxon>
        <taxon>Spiralia</taxon>
        <taxon>Lophotrochozoa</taxon>
        <taxon>Mollusca</taxon>
        <taxon>Gastropoda</taxon>
        <taxon>Heterobranchia</taxon>
        <taxon>Euthyneura</taxon>
        <taxon>Panpulmonata</taxon>
        <taxon>Sacoglossa</taxon>
        <taxon>Placobranchoidea</taxon>
        <taxon>Plakobranchidae</taxon>
        <taxon>Plakobranchus</taxon>
    </lineage>
</organism>
<feature type="compositionally biased region" description="Basic and acidic residues" evidence="1">
    <location>
        <begin position="43"/>
        <end position="54"/>
    </location>
</feature>
<name>A0AAV3ZLJ2_9GAST</name>
<feature type="region of interest" description="Disordered" evidence="1">
    <location>
        <begin position="33"/>
        <end position="54"/>
    </location>
</feature>
<dbReference type="EMBL" id="BLXT01003024">
    <property type="protein sequence ID" value="GFN99980.1"/>
    <property type="molecule type" value="Genomic_DNA"/>
</dbReference>
<dbReference type="Proteomes" id="UP000735302">
    <property type="component" value="Unassembled WGS sequence"/>
</dbReference>